<dbReference type="SUPFAM" id="SSF46548">
    <property type="entry name" value="alpha-helical ferredoxin"/>
    <property type="match status" value="1"/>
</dbReference>
<keyword evidence="1 6" id="KW-0004">4Fe-4S</keyword>
<reference evidence="9" key="2">
    <citation type="journal article" date="2016" name="Int. J. Syst. Evol. Microbiol.">
        <title>Complete genome sequence and cell structure of Limnochorda pilosa, a Gram-negative spore-former within the phylum Firmicutes.</title>
        <authorList>
            <person name="Watanabe M."/>
            <person name="Kojima H."/>
            <person name="Fukui M."/>
        </authorList>
    </citation>
    <scope>NUCLEOTIDE SEQUENCE [LARGE SCALE GENOMIC DNA]</scope>
    <source>
        <strain evidence="9">HC45</strain>
    </source>
</reference>
<dbReference type="PATRIC" id="fig|1555112.3.peg.3273"/>
<feature type="domain" description="4Fe-4S ferredoxin-type" evidence="7">
    <location>
        <begin position="64"/>
        <end position="95"/>
    </location>
</feature>
<dbReference type="PANTHER" id="PTHR32479:SF17">
    <property type="entry name" value="GLYCOLATE OXIDASE IRON-SULFUR SUBUNIT"/>
    <property type="match status" value="1"/>
</dbReference>
<dbReference type="GO" id="GO:0019154">
    <property type="term" value="F:glycolate dehydrogenase activity"/>
    <property type="evidence" value="ECO:0007669"/>
    <property type="project" value="UniProtKB-EC"/>
</dbReference>
<keyword evidence="3" id="KW-0677">Repeat</keyword>
<dbReference type="PIRSF" id="PIRSF000139">
    <property type="entry name" value="Glc_ox_4Fe-4S"/>
    <property type="match status" value="1"/>
</dbReference>
<comment type="catalytic activity">
    <reaction evidence="6">
        <text>glycolate + A = glyoxylate + AH2</text>
        <dbReference type="Rhea" id="RHEA:21264"/>
        <dbReference type="ChEBI" id="CHEBI:13193"/>
        <dbReference type="ChEBI" id="CHEBI:17499"/>
        <dbReference type="ChEBI" id="CHEBI:29805"/>
        <dbReference type="ChEBI" id="CHEBI:36655"/>
        <dbReference type="EC" id="1.1.99.14"/>
    </reaction>
</comment>
<dbReference type="PROSITE" id="PS00198">
    <property type="entry name" value="4FE4S_FER_1"/>
    <property type="match status" value="1"/>
</dbReference>
<dbReference type="InterPro" id="IPR004017">
    <property type="entry name" value="Cys_rich_dom"/>
</dbReference>
<dbReference type="OrthoDB" id="9770306at2"/>
<keyword evidence="6" id="KW-0813">Transport</keyword>
<evidence type="ECO:0000256" key="5">
    <source>
        <dbReference type="ARBA" id="ARBA00023014"/>
    </source>
</evidence>
<protein>
    <recommendedName>
        <fullName evidence="6">Glycolate oxidase iron-sulfur subunit</fullName>
        <ecNumber evidence="6">1.1.99.14</ecNumber>
    </recommendedName>
</protein>
<dbReference type="InterPro" id="IPR012257">
    <property type="entry name" value="Glc_ox_4Fe-4S"/>
</dbReference>
<dbReference type="GO" id="GO:0051539">
    <property type="term" value="F:4 iron, 4 sulfur cluster binding"/>
    <property type="evidence" value="ECO:0007669"/>
    <property type="project" value="UniProtKB-UniRule"/>
</dbReference>
<comment type="function">
    <text evidence="6">Component of a complex that catalyzes the oxidation of glycolate to glyoxylate.</text>
</comment>
<dbReference type="Pfam" id="PF13183">
    <property type="entry name" value="Fer4_8"/>
    <property type="match status" value="1"/>
</dbReference>
<dbReference type="GO" id="GO:0046872">
    <property type="term" value="F:metal ion binding"/>
    <property type="evidence" value="ECO:0007669"/>
    <property type="project" value="UniProtKB-UniRule"/>
</dbReference>
<gene>
    <name evidence="8" type="ORF">LIP_3235</name>
</gene>
<evidence type="ECO:0000256" key="6">
    <source>
        <dbReference type="PIRNR" id="PIRNR000139"/>
    </source>
</evidence>
<dbReference type="InterPro" id="IPR009051">
    <property type="entry name" value="Helical_ferredxn"/>
</dbReference>
<dbReference type="KEGG" id="lpil:LIP_3235"/>
<keyword evidence="4 6" id="KW-0408">Iron</keyword>
<dbReference type="InterPro" id="IPR017896">
    <property type="entry name" value="4Fe4S_Fe-S-bd"/>
</dbReference>
<evidence type="ECO:0000259" key="7">
    <source>
        <dbReference type="PROSITE" id="PS51379"/>
    </source>
</evidence>
<comment type="cofactor">
    <cofactor evidence="6">
        <name>[4Fe-4S] cluster</name>
        <dbReference type="ChEBI" id="CHEBI:49883"/>
    </cofactor>
    <text evidence="6">Binds 2 [4Fe-4S] clusters.</text>
</comment>
<evidence type="ECO:0000313" key="8">
    <source>
        <dbReference type="EMBL" id="BAS29052.1"/>
    </source>
</evidence>
<dbReference type="PROSITE" id="PS51379">
    <property type="entry name" value="4FE4S_FER_2"/>
    <property type="match status" value="2"/>
</dbReference>
<dbReference type="RefSeq" id="WP_068140309.1">
    <property type="nucleotide sequence ID" value="NZ_AP014924.1"/>
</dbReference>
<organism evidence="8 9">
    <name type="scientific">Limnochorda pilosa</name>
    <dbReference type="NCBI Taxonomy" id="1555112"/>
    <lineage>
        <taxon>Bacteria</taxon>
        <taxon>Bacillati</taxon>
        <taxon>Bacillota</taxon>
        <taxon>Limnochordia</taxon>
        <taxon>Limnochordales</taxon>
        <taxon>Limnochordaceae</taxon>
        <taxon>Limnochorda</taxon>
    </lineage>
</organism>
<keyword evidence="6" id="KW-0249">Electron transport</keyword>
<evidence type="ECO:0000256" key="2">
    <source>
        <dbReference type="ARBA" id="ARBA00022723"/>
    </source>
</evidence>
<dbReference type="Proteomes" id="UP000065807">
    <property type="component" value="Chromosome"/>
</dbReference>
<dbReference type="STRING" id="1555112.LIP_3235"/>
<dbReference type="EC" id="1.1.99.14" evidence="6"/>
<dbReference type="Gene3D" id="1.10.1060.10">
    <property type="entry name" value="Alpha-helical ferredoxin"/>
    <property type="match status" value="1"/>
</dbReference>
<comment type="catalytic activity">
    <reaction evidence="6">
        <text>(R)-lactate + A = pyruvate + AH2</text>
        <dbReference type="Rhea" id="RHEA:15089"/>
        <dbReference type="ChEBI" id="CHEBI:13193"/>
        <dbReference type="ChEBI" id="CHEBI:15361"/>
        <dbReference type="ChEBI" id="CHEBI:16004"/>
        <dbReference type="ChEBI" id="CHEBI:17499"/>
    </reaction>
</comment>
<evidence type="ECO:0000256" key="3">
    <source>
        <dbReference type="ARBA" id="ARBA00022737"/>
    </source>
</evidence>
<sequence length="446" mass="47954">MSTGLLDLSVDGPVRLPLDETIQCMRCGFCLAACPTYRLTSLETQSPRGRIHLVRSAAEGGLDVGAILPPLDLCIGCRACEAACPAGVRYGWILEETRAELEPRRRRGLLERAIRAVALGRILGTPGGIRLGAWLLRLYRSLGLDRLVRSTGLLRRLAPAAAEMEAVLPRTRERRAVNRTRTAAHPATRVAFFQGCVQEMAFRHVNEAAVRVLEAAGCQVTFPRGQGCCGAVHVHAGERELALQQARRTIAAFEAVDGEVIVSVAGGCGAALKEYPSWFEGDPVWEPRARAFAARCRDFTELLDGLPLPPMKPVEAVVTYQDSCHLRNVQKVVAPPRRLLQSVPGLRYVELPDAGRCCGAGGTYALTQPAMSRRVLDAKMADVAETGATILAVANTPCHLQLLLGARRLAEGRVSGVEGQPGIEVLHVAEILDRALEGAPAGRGAP</sequence>
<dbReference type="Pfam" id="PF02754">
    <property type="entry name" value="CCG"/>
    <property type="match status" value="2"/>
</dbReference>
<evidence type="ECO:0000313" key="9">
    <source>
        <dbReference type="Proteomes" id="UP000065807"/>
    </source>
</evidence>
<dbReference type="EMBL" id="AP014924">
    <property type="protein sequence ID" value="BAS29052.1"/>
    <property type="molecule type" value="Genomic_DNA"/>
</dbReference>
<reference evidence="9" key="1">
    <citation type="submission" date="2015-07" db="EMBL/GenBank/DDBJ databases">
        <title>Complete genome sequence and phylogenetic analysis of Limnochorda pilosa.</title>
        <authorList>
            <person name="Watanabe M."/>
            <person name="Kojima H."/>
            <person name="Fukui M."/>
        </authorList>
    </citation>
    <scope>NUCLEOTIDE SEQUENCE [LARGE SCALE GENOMIC DNA]</scope>
    <source>
        <strain evidence="9">HC45</strain>
    </source>
</reference>
<evidence type="ECO:0000256" key="4">
    <source>
        <dbReference type="ARBA" id="ARBA00023004"/>
    </source>
</evidence>
<dbReference type="PANTHER" id="PTHR32479">
    <property type="entry name" value="GLYCOLATE OXIDASE IRON-SULFUR SUBUNIT"/>
    <property type="match status" value="1"/>
</dbReference>
<proteinExistence type="predicted"/>
<accession>A0A0K2SPV8</accession>
<dbReference type="InterPro" id="IPR017900">
    <property type="entry name" value="4Fe4S_Fe_S_CS"/>
</dbReference>
<feature type="domain" description="4Fe-4S ferredoxin-type" evidence="7">
    <location>
        <begin position="14"/>
        <end position="45"/>
    </location>
</feature>
<keyword evidence="9" id="KW-1185">Reference proteome</keyword>
<dbReference type="AlphaFoldDB" id="A0A0K2SPV8"/>
<name>A0A0K2SPV8_LIMPI</name>
<keyword evidence="2 6" id="KW-0479">Metal-binding</keyword>
<evidence type="ECO:0000256" key="1">
    <source>
        <dbReference type="ARBA" id="ARBA00022485"/>
    </source>
</evidence>
<keyword evidence="5 6" id="KW-0411">Iron-sulfur</keyword>